<dbReference type="RefSeq" id="WP_074773682.1">
    <property type="nucleotide sequence ID" value="NZ_FNKP01000004.1"/>
</dbReference>
<dbReference type="PANTHER" id="PTHR14239">
    <property type="entry name" value="DUDULIN-RELATED"/>
    <property type="match status" value="1"/>
</dbReference>
<protein>
    <recommendedName>
        <fullName evidence="2">Pyrroline-5-carboxylate reductase catalytic N-terminal domain-containing protein</fullName>
    </recommendedName>
</protein>
<keyword evidence="1" id="KW-0560">Oxidoreductase</keyword>
<dbReference type="OrthoDB" id="5499754at2"/>
<dbReference type="EMBL" id="FNKP01000004">
    <property type="protein sequence ID" value="SDR53831.1"/>
    <property type="molecule type" value="Genomic_DNA"/>
</dbReference>
<accession>A0A1H1JUU4</accession>
<dbReference type="InterPro" id="IPR028939">
    <property type="entry name" value="P5C_Rdtase_cat_N"/>
</dbReference>
<reference evidence="4" key="1">
    <citation type="submission" date="2016-10" db="EMBL/GenBank/DDBJ databases">
        <authorList>
            <person name="Varghese N."/>
        </authorList>
    </citation>
    <scope>NUCLEOTIDE SEQUENCE [LARGE SCALE GENOMIC DNA]</scope>
    <source>
        <strain evidence="4">GAS106B</strain>
    </source>
</reference>
<dbReference type="AlphaFoldDB" id="A0A1H1JUU4"/>
<sequence>MKISILGAGRVGATLAAALAGKGHDITIGHRDPQTAEVKWQGPPVRHAFIANAAAASPLIINATPGDTALATLTTLSNALTGKILVDVSNATTRLPNGMPGGLLYPGSSLAEQLQSALPDTHVVKALNTMIFSLMAAPQSLSTPAQAFLSGNNNEAKMQMRQLLLDLGWQTDWIVDLGGIESARATEALILMVPYLIKAQGFKPFAMSVSY</sequence>
<evidence type="ECO:0000313" key="3">
    <source>
        <dbReference type="EMBL" id="SDR53831.1"/>
    </source>
</evidence>
<organism evidence="3 4">
    <name type="scientific">Paraburkholderia fungorum</name>
    <dbReference type="NCBI Taxonomy" id="134537"/>
    <lineage>
        <taxon>Bacteria</taxon>
        <taxon>Pseudomonadati</taxon>
        <taxon>Pseudomonadota</taxon>
        <taxon>Betaproteobacteria</taxon>
        <taxon>Burkholderiales</taxon>
        <taxon>Burkholderiaceae</taxon>
        <taxon>Paraburkholderia</taxon>
    </lineage>
</organism>
<proteinExistence type="predicted"/>
<feature type="domain" description="Pyrroline-5-carboxylate reductase catalytic N-terminal" evidence="2">
    <location>
        <begin position="2"/>
        <end position="90"/>
    </location>
</feature>
<dbReference type="Proteomes" id="UP000183487">
    <property type="component" value="Unassembled WGS sequence"/>
</dbReference>
<evidence type="ECO:0000256" key="1">
    <source>
        <dbReference type="ARBA" id="ARBA00023002"/>
    </source>
</evidence>
<dbReference type="GO" id="GO:0016491">
    <property type="term" value="F:oxidoreductase activity"/>
    <property type="evidence" value="ECO:0007669"/>
    <property type="project" value="UniProtKB-KW"/>
</dbReference>
<keyword evidence="4" id="KW-1185">Reference proteome</keyword>
<gene>
    <name evidence="3" type="ORF">SAMN05443245_7280</name>
</gene>
<dbReference type="InterPro" id="IPR036291">
    <property type="entry name" value="NAD(P)-bd_dom_sf"/>
</dbReference>
<dbReference type="InterPro" id="IPR051267">
    <property type="entry name" value="STEAP_metalloreductase"/>
</dbReference>
<evidence type="ECO:0000313" key="4">
    <source>
        <dbReference type="Proteomes" id="UP000183487"/>
    </source>
</evidence>
<evidence type="ECO:0000259" key="2">
    <source>
        <dbReference type="Pfam" id="PF03807"/>
    </source>
</evidence>
<dbReference type="Pfam" id="PF03807">
    <property type="entry name" value="F420_oxidored"/>
    <property type="match status" value="1"/>
</dbReference>
<name>A0A1H1JUU4_9BURK</name>
<dbReference type="SUPFAM" id="SSF51735">
    <property type="entry name" value="NAD(P)-binding Rossmann-fold domains"/>
    <property type="match status" value="1"/>
</dbReference>
<dbReference type="Gene3D" id="3.40.50.720">
    <property type="entry name" value="NAD(P)-binding Rossmann-like Domain"/>
    <property type="match status" value="1"/>
</dbReference>